<evidence type="ECO:0000313" key="1">
    <source>
        <dbReference type="EMBL" id="KAI0088752.1"/>
    </source>
</evidence>
<reference evidence="1" key="1">
    <citation type="journal article" date="2021" name="Environ. Microbiol.">
        <title>Gene family expansions and transcriptome signatures uncover fungal adaptations to wood decay.</title>
        <authorList>
            <person name="Hage H."/>
            <person name="Miyauchi S."/>
            <person name="Viragh M."/>
            <person name="Drula E."/>
            <person name="Min B."/>
            <person name="Chaduli D."/>
            <person name="Navarro D."/>
            <person name="Favel A."/>
            <person name="Norest M."/>
            <person name="Lesage-Meessen L."/>
            <person name="Balint B."/>
            <person name="Merenyi Z."/>
            <person name="de Eugenio L."/>
            <person name="Morin E."/>
            <person name="Martinez A.T."/>
            <person name="Baldrian P."/>
            <person name="Stursova M."/>
            <person name="Martinez M.J."/>
            <person name="Novotny C."/>
            <person name="Magnuson J.K."/>
            <person name="Spatafora J.W."/>
            <person name="Maurice S."/>
            <person name="Pangilinan J."/>
            <person name="Andreopoulos W."/>
            <person name="LaButti K."/>
            <person name="Hundley H."/>
            <person name="Na H."/>
            <person name="Kuo A."/>
            <person name="Barry K."/>
            <person name="Lipzen A."/>
            <person name="Henrissat B."/>
            <person name="Riley R."/>
            <person name="Ahrendt S."/>
            <person name="Nagy L.G."/>
            <person name="Grigoriev I.V."/>
            <person name="Martin F."/>
            <person name="Rosso M.N."/>
        </authorList>
    </citation>
    <scope>NUCLEOTIDE SEQUENCE</scope>
    <source>
        <strain evidence="1">CBS 384.51</strain>
    </source>
</reference>
<protein>
    <submittedName>
        <fullName evidence="1">Proteinase inhibitor</fullName>
    </submittedName>
</protein>
<comment type="caution">
    <text evidence="1">The sequence shown here is derived from an EMBL/GenBank/DDBJ whole genome shotgun (WGS) entry which is preliminary data.</text>
</comment>
<gene>
    <name evidence="1" type="ORF">BDY19DRAFT_1056949</name>
</gene>
<organism evidence="1 2">
    <name type="scientific">Irpex rosettiformis</name>
    <dbReference type="NCBI Taxonomy" id="378272"/>
    <lineage>
        <taxon>Eukaryota</taxon>
        <taxon>Fungi</taxon>
        <taxon>Dikarya</taxon>
        <taxon>Basidiomycota</taxon>
        <taxon>Agaricomycotina</taxon>
        <taxon>Agaricomycetes</taxon>
        <taxon>Polyporales</taxon>
        <taxon>Irpicaceae</taxon>
        <taxon>Irpex</taxon>
    </lineage>
</organism>
<accession>A0ACB8U351</accession>
<dbReference type="EMBL" id="MU274912">
    <property type="protein sequence ID" value="KAI0088752.1"/>
    <property type="molecule type" value="Genomic_DNA"/>
</dbReference>
<proteinExistence type="predicted"/>
<dbReference type="Proteomes" id="UP001055072">
    <property type="component" value="Unassembled WGS sequence"/>
</dbReference>
<evidence type="ECO:0000313" key="2">
    <source>
        <dbReference type="Proteomes" id="UP001055072"/>
    </source>
</evidence>
<sequence>MPFQVTSNRAFVKQLLVHNYRLLNIPLNMSIADGLYQIFCAADNVPIGRALAEDLSLLPKRVITLPPDAAPTRPWIVIKNPNDTFTIKVADAPTAEIDGKLFGVLLDSPPPTEWKLTPIERNGPDAYIVTTSDLVKGWVVPDVEPQNQIDVRPLIVGLSEPPFYPPTEVFIFKRLE</sequence>
<name>A0ACB8U351_9APHY</name>
<keyword evidence="2" id="KW-1185">Reference proteome</keyword>